<dbReference type="SUPFAM" id="SSF103473">
    <property type="entry name" value="MFS general substrate transporter"/>
    <property type="match status" value="1"/>
</dbReference>
<feature type="transmembrane region" description="Helical" evidence="4">
    <location>
        <begin position="121"/>
        <end position="139"/>
    </location>
</feature>
<dbReference type="PANTHER" id="PTHR11360:SF234">
    <property type="entry name" value="MFS-TYPE TRANSPORTER DBAD-RELATED"/>
    <property type="match status" value="1"/>
</dbReference>
<protein>
    <submittedName>
        <fullName evidence="6">MFS general substrate transporter</fullName>
    </submittedName>
</protein>
<gene>
    <name evidence="6" type="ORF">P691DRAFT_801942</name>
</gene>
<feature type="region of interest" description="Disordered" evidence="3">
    <location>
        <begin position="1"/>
        <end position="28"/>
    </location>
</feature>
<feature type="transmembrane region" description="Helical" evidence="4">
    <location>
        <begin position="371"/>
        <end position="394"/>
    </location>
</feature>
<name>A0A9P5XAF3_9AGAR</name>
<dbReference type="InterPro" id="IPR050327">
    <property type="entry name" value="Proton-linked_MCT"/>
</dbReference>
<feature type="transmembrane region" description="Helical" evidence="4">
    <location>
        <begin position="316"/>
        <end position="335"/>
    </location>
</feature>
<comment type="caution">
    <text evidence="6">The sequence shown here is derived from an EMBL/GenBank/DDBJ whole genome shotgun (WGS) entry which is preliminary data.</text>
</comment>
<dbReference type="Pfam" id="PF07690">
    <property type="entry name" value="MFS_1"/>
    <property type="match status" value="1"/>
</dbReference>
<dbReference type="InterPro" id="IPR011701">
    <property type="entry name" value="MFS"/>
</dbReference>
<keyword evidence="4" id="KW-0472">Membrane</keyword>
<evidence type="ECO:0000256" key="4">
    <source>
        <dbReference type="SAM" id="Phobius"/>
    </source>
</evidence>
<feature type="transmembrane region" description="Helical" evidence="4">
    <location>
        <begin position="347"/>
        <end position="365"/>
    </location>
</feature>
<feature type="transmembrane region" description="Helical" evidence="4">
    <location>
        <begin position="146"/>
        <end position="165"/>
    </location>
</feature>
<feature type="transmembrane region" description="Helical" evidence="4">
    <location>
        <begin position="85"/>
        <end position="109"/>
    </location>
</feature>
<dbReference type="AlphaFoldDB" id="A0A9P5XAF3"/>
<comment type="similarity">
    <text evidence="2">Belongs to the major facilitator superfamily. Monocarboxylate porter (TC 2.A.1.13) family.</text>
</comment>
<sequence>MSSVGSTNKNVLESPTSIPKSLSSDTKNLSQDDLDIINHVVKLPRDQPLKKRGLAGDTTNEKGTQQPGDKEAKQDIEFPDGGLRAWLIVVGGSCITFSTTGYITSWGIFQAYYQETLLKGVSPSSMCYALIFLPGLLAGRLFDLGYFYSVLFPSSIALVVATFLIGQCTQYWHFLLCQGFATGLAVGGIFGCGNPVISHWFKKKRASALGYVAVGSSLGGTMVPIIVKNLLPRVGFPWTMRILGFIHLVMCGIANLTVKPRLPPVKVKGGLLNLKAFRDPPFTVYCISSFIIFLGIYTALIYVNVSASQFGISPNLAFYFLSIANASAAFGRAITGICADKFGPLNILIPFTFFAGILTYAWPFARSTGPLLVVTIIYGFSSGAFISLLLTAIMNFGGEGDAGRRVGMFMTISALGALAGPPISGAINADTGGFEAVGYFAGSTIILGVMGLIIVRHLKLRRWIGKI</sequence>
<evidence type="ECO:0000313" key="6">
    <source>
        <dbReference type="EMBL" id="KAF9447692.1"/>
    </source>
</evidence>
<dbReference type="Gene3D" id="1.20.1250.20">
    <property type="entry name" value="MFS general substrate transporter like domains"/>
    <property type="match status" value="2"/>
</dbReference>
<feature type="transmembrane region" description="Helical" evidence="4">
    <location>
        <begin position="238"/>
        <end position="258"/>
    </location>
</feature>
<proteinExistence type="inferred from homology"/>
<feature type="compositionally biased region" description="Polar residues" evidence="3">
    <location>
        <begin position="57"/>
        <end position="67"/>
    </location>
</feature>
<dbReference type="OrthoDB" id="6509908at2759"/>
<dbReference type="EMBL" id="MU151189">
    <property type="protein sequence ID" value="KAF9447692.1"/>
    <property type="molecule type" value="Genomic_DNA"/>
</dbReference>
<dbReference type="PANTHER" id="PTHR11360">
    <property type="entry name" value="MONOCARBOXYLATE TRANSPORTER"/>
    <property type="match status" value="1"/>
</dbReference>
<feature type="transmembrane region" description="Helical" evidence="4">
    <location>
        <begin position="282"/>
        <end position="304"/>
    </location>
</feature>
<dbReference type="GO" id="GO:0016020">
    <property type="term" value="C:membrane"/>
    <property type="evidence" value="ECO:0007669"/>
    <property type="project" value="UniProtKB-SubCell"/>
</dbReference>
<evidence type="ECO:0000256" key="1">
    <source>
        <dbReference type="ARBA" id="ARBA00004141"/>
    </source>
</evidence>
<feature type="region of interest" description="Disordered" evidence="3">
    <location>
        <begin position="47"/>
        <end position="74"/>
    </location>
</feature>
<feature type="transmembrane region" description="Helical" evidence="4">
    <location>
        <begin position="436"/>
        <end position="455"/>
    </location>
</feature>
<organism evidence="6 7">
    <name type="scientific">Macrolepiota fuliginosa MF-IS2</name>
    <dbReference type="NCBI Taxonomy" id="1400762"/>
    <lineage>
        <taxon>Eukaryota</taxon>
        <taxon>Fungi</taxon>
        <taxon>Dikarya</taxon>
        <taxon>Basidiomycota</taxon>
        <taxon>Agaricomycotina</taxon>
        <taxon>Agaricomycetes</taxon>
        <taxon>Agaricomycetidae</taxon>
        <taxon>Agaricales</taxon>
        <taxon>Agaricineae</taxon>
        <taxon>Agaricaceae</taxon>
        <taxon>Macrolepiota</taxon>
    </lineage>
</organism>
<evidence type="ECO:0000256" key="3">
    <source>
        <dbReference type="SAM" id="MobiDB-lite"/>
    </source>
</evidence>
<dbReference type="InterPro" id="IPR036259">
    <property type="entry name" value="MFS_trans_sf"/>
</dbReference>
<keyword evidence="7" id="KW-1185">Reference proteome</keyword>
<reference evidence="6" key="1">
    <citation type="submission" date="2020-11" db="EMBL/GenBank/DDBJ databases">
        <authorList>
            <consortium name="DOE Joint Genome Institute"/>
            <person name="Ahrendt S."/>
            <person name="Riley R."/>
            <person name="Andreopoulos W."/>
            <person name="Labutti K."/>
            <person name="Pangilinan J."/>
            <person name="Ruiz-Duenas F.J."/>
            <person name="Barrasa J.M."/>
            <person name="Sanchez-Garcia M."/>
            <person name="Camarero S."/>
            <person name="Miyauchi S."/>
            <person name="Serrano A."/>
            <person name="Linde D."/>
            <person name="Babiker R."/>
            <person name="Drula E."/>
            <person name="Ayuso-Fernandez I."/>
            <person name="Pacheco R."/>
            <person name="Padilla G."/>
            <person name="Ferreira P."/>
            <person name="Barriuso J."/>
            <person name="Kellner H."/>
            <person name="Castanera R."/>
            <person name="Alfaro M."/>
            <person name="Ramirez L."/>
            <person name="Pisabarro A.G."/>
            <person name="Kuo A."/>
            <person name="Tritt A."/>
            <person name="Lipzen A."/>
            <person name="He G."/>
            <person name="Yan M."/>
            <person name="Ng V."/>
            <person name="Cullen D."/>
            <person name="Martin F."/>
            <person name="Rosso M.-N."/>
            <person name="Henrissat B."/>
            <person name="Hibbett D."/>
            <person name="Martinez A.T."/>
            <person name="Grigoriev I.V."/>
        </authorList>
    </citation>
    <scope>NUCLEOTIDE SEQUENCE</scope>
    <source>
        <strain evidence="6">MF-IS2</strain>
    </source>
</reference>
<feature type="transmembrane region" description="Helical" evidence="4">
    <location>
        <begin position="208"/>
        <end position="226"/>
    </location>
</feature>
<dbReference type="PROSITE" id="PS50850">
    <property type="entry name" value="MFS"/>
    <property type="match status" value="1"/>
</dbReference>
<keyword evidence="4" id="KW-0812">Transmembrane</keyword>
<dbReference type="GO" id="GO:0022857">
    <property type="term" value="F:transmembrane transporter activity"/>
    <property type="evidence" value="ECO:0007669"/>
    <property type="project" value="InterPro"/>
</dbReference>
<feature type="domain" description="Major facilitator superfamily (MFS) profile" evidence="5">
    <location>
        <begin position="281"/>
        <end position="467"/>
    </location>
</feature>
<evidence type="ECO:0000256" key="2">
    <source>
        <dbReference type="ARBA" id="ARBA00006727"/>
    </source>
</evidence>
<keyword evidence="4" id="KW-1133">Transmembrane helix</keyword>
<dbReference type="Proteomes" id="UP000807342">
    <property type="component" value="Unassembled WGS sequence"/>
</dbReference>
<comment type="subcellular location">
    <subcellularLocation>
        <location evidence="1">Membrane</location>
        <topology evidence="1">Multi-pass membrane protein</topology>
    </subcellularLocation>
</comment>
<accession>A0A9P5XAF3</accession>
<dbReference type="InterPro" id="IPR020846">
    <property type="entry name" value="MFS_dom"/>
</dbReference>
<feature type="transmembrane region" description="Helical" evidence="4">
    <location>
        <begin position="406"/>
        <end position="424"/>
    </location>
</feature>
<evidence type="ECO:0000259" key="5">
    <source>
        <dbReference type="PROSITE" id="PS50850"/>
    </source>
</evidence>
<feature type="transmembrane region" description="Helical" evidence="4">
    <location>
        <begin position="171"/>
        <end position="196"/>
    </location>
</feature>
<evidence type="ECO:0000313" key="7">
    <source>
        <dbReference type="Proteomes" id="UP000807342"/>
    </source>
</evidence>